<evidence type="ECO:0000313" key="4">
    <source>
        <dbReference type="Proteomes" id="UP000077355"/>
    </source>
</evidence>
<gene>
    <name evidence="3" type="ORF">PBAT_13465</name>
</gene>
<evidence type="ECO:0000256" key="1">
    <source>
        <dbReference type="ARBA" id="ARBA00008164"/>
    </source>
</evidence>
<proteinExistence type="inferred from homology"/>
<keyword evidence="4" id="KW-1185">Reference proteome</keyword>
<dbReference type="CDD" id="cd08829">
    <property type="entry name" value="SPFH_paraslipin"/>
    <property type="match status" value="1"/>
</dbReference>
<dbReference type="GO" id="GO:0098552">
    <property type="term" value="C:side of membrane"/>
    <property type="evidence" value="ECO:0007669"/>
    <property type="project" value="UniProtKB-ARBA"/>
</dbReference>
<dbReference type="SUPFAM" id="SSF117892">
    <property type="entry name" value="Band 7/SPFH domain"/>
    <property type="match status" value="1"/>
</dbReference>
<protein>
    <submittedName>
        <fullName evidence="3">Peptidase</fullName>
    </submittedName>
</protein>
<evidence type="ECO:0000313" key="3">
    <source>
        <dbReference type="EMBL" id="OAB44958.1"/>
    </source>
</evidence>
<sequence>MVITIIILVIVVVFIALTIKIVPQQRVGVVERLGKFHRLLTPGLNILIPIVDHVRVYHDLRIQQANVPPQTVITKDNVQVEIDTIIFYQVVGPDQATYGISDYVYGVRNISTATMRQIIGKMELDETLSGREKISMEIRVALDEATEKWGVRIERVEVIDIQPPRDIQEAMDKQMKAERSKRAIVLEAEAAKQDMILRAEGDKQSKILKAEGDKEARIREAEGLGQAQELEAIGQAKAILSVAQAEKNRIELLREAGLDENVLAYRSFEALTEISKGPANKVFIPTNAVEILGSLGAIGEIFKAKK</sequence>
<dbReference type="PRINTS" id="PR00721">
    <property type="entry name" value="STOMATIN"/>
</dbReference>
<feature type="domain" description="Band 7" evidence="2">
    <location>
        <begin position="17"/>
        <end position="175"/>
    </location>
</feature>
<dbReference type="FunFam" id="3.30.479.30:FF:000004">
    <property type="entry name" value="Putative membrane protease family, stomatin"/>
    <property type="match status" value="1"/>
</dbReference>
<dbReference type="InterPro" id="IPR036013">
    <property type="entry name" value="Band_7/SPFH_dom_sf"/>
</dbReference>
<dbReference type="RefSeq" id="WP_068650415.1">
    <property type="nucleotide sequence ID" value="NZ_CP043611.1"/>
</dbReference>
<dbReference type="InterPro" id="IPR001972">
    <property type="entry name" value="Stomatin_HflK_fam"/>
</dbReference>
<dbReference type="PANTHER" id="PTHR43327">
    <property type="entry name" value="STOMATIN-LIKE PROTEIN 2, MITOCHONDRIAL"/>
    <property type="match status" value="1"/>
</dbReference>
<dbReference type="GO" id="GO:0005886">
    <property type="term" value="C:plasma membrane"/>
    <property type="evidence" value="ECO:0007669"/>
    <property type="project" value="UniProtKB-ARBA"/>
</dbReference>
<dbReference type="SMART" id="SM00244">
    <property type="entry name" value="PHB"/>
    <property type="match status" value="1"/>
</dbReference>
<dbReference type="Gene3D" id="3.30.479.30">
    <property type="entry name" value="Band 7 domain"/>
    <property type="match status" value="1"/>
</dbReference>
<dbReference type="PANTHER" id="PTHR43327:SF10">
    <property type="entry name" value="STOMATIN-LIKE PROTEIN 2, MITOCHONDRIAL"/>
    <property type="match status" value="1"/>
</dbReference>
<accession>A0A162KDC5</accession>
<dbReference type="Pfam" id="PF01145">
    <property type="entry name" value="Band_7"/>
    <property type="match status" value="1"/>
</dbReference>
<comment type="similarity">
    <text evidence="1">Belongs to the band 7/mec-2 family.</text>
</comment>
<organism evidence="3 4">
    <name type="scientific">Paenibacillus antarcticus</name>
    <dbReference type="NCBI Taxonomy" id="253703"/>
    <lineage>
        <taxon>Bacteria</taxon>
        <taxon>Bacillati</taxon>
        <taxon>Bacillota</taxon>
        <taxon>Bacilli</taxon>
        <taxon>Bacillales</taxon>
        <taxon>Paenibacillaceae</taxon>
        <taxon>Paenibacillus</taxon>
    </lineage>
</organism>
<comment type="caution">
    <text evidence="3">The sequence shown here is derived from an EMBL/GenBank/DDBJ whole genome shotgun (WGS) entry which is preliminary data.</text>
</comment>
<dbReference type="InterPro" id="IPR050710">
    <property type="entry name" value="Band7/mec-2_domain"/>
</dbReference>
<dbReference type="Proteomes" id="UP000077355">
    <property type="component" value="Unassembled WGS sequence"/>
</dbReference>
<dbReference type="EMBL" id="LVJI01000018">
    <property type="protein sequence ID" value="OAB44958.1"/>
    <property type="molecule type" value="Genomic_DNA"/>
</dbReference>
<dbReference type="InterPro" id="IPR001107">
    <property type="entry name" value="Band_7"/>
</dbReference>
<dbReference type="AlphaFoldDB" id="A0A162KDC5"/>
<evidence type="ECO:0000259" key="2">
    <source>
        <dbReference type="SMART" id="SM00244"/>
    </source>
</evidence>
<dbReference type="OrthoDB" id="9809197at2"/>
<name>A0A162KDC5_9BACL</name>
<reference evidence="3 4" key="1">
    <citation type="submission" date="2016-03" db="EMBL/GenBank/DDBJ databases">
        <title>Draft genome sequence of Paenibacillus antarcticus CECT 5836.</title>
        <authorList>
            <person name="Shin S.-K."/>
            <person name="Yi H."/>
        </authorList>
    </citation>
    <scope>NUCLEOTIDE SEQUENCE [LARGE SCALE GENOMIC DNA]</scope>
    <source>
        <strain evidence="3 4">CECT 5836</strain>
    </source>
</reference>